<accession>A0A1W2CXB3</accession>
<reference evidence="3" key="1">
    <citation type="submission" date="2017-04" db="EMBL/GenBank/DDBJ databases">
        <authorList>
            <person name="Varghese N."/>
            <person name="Submissions S."/>
        </authorList>
    </citation>
    <scope>NUCLEOTIDE SEQUENCE [LARGE SCALE GENOMIC DNA]</scope>
    <source>
        <strain evidence="3">DSM 12126</strain>
    </source>
</reference>
<dbReference type="InterPro" id="IPR037401">
    <property type="entry name" value="SnoaL-like"/>
</dbReference>
<evidence type="ECO:0000313" key="2">
    <source>
        <dbReference type="EMBL" id="SMC89534.1"/>
    </source>
</evidence>
<feature type="domain" description="SnoaL-like" evidence="1">
    <location>
        <begin position="8"/>
        <end position="94"/>
    </location>
</feature>
<dbReference type="AlphaFoldDB" id="A0A1W2CXB3"/>
<dbReference type="InterPro" id="IPR032710">
    <property type="entry name" value="NTF2-like_dom_sf"/>
</dbReference>
<keyword evidence="3" id="KW-1185">Reference proteome</keyword>
<dbReference type="SUPFAM" id="SSF54427">
    <property type="entry name" value="NTF2-like"/>
    <property type="match status" value="1"/>
</dbReference>
<organism evidence="2 3">
    <name type="scientific">Pedobacter africanus</name>
    <dbReference type="NCBI Taxonomy" id="151894"/>
    <lineage>
        <taxon>Bacteria</taxon>
        <taxon>Pseudomonadati</taxon>
        <taxon>Bacteroidota</taxon>
        <taxon>Sphingobacteriia</taxon>
        <taxon>Sphingobacteriales</taxon>
        <taxon>Sphingobacteriaceae</taxon>
        <taxon>Pedobacter</taxon>
    </lineage>
</organism>
<dbReference type="Pfam" id="PF12680">
    <property type="entry name" value="SnoaL_2"/>
    <property type="match status" value="1"/>
</dbReference>
<dbReference type="RefSeq" id="WP_084240123.1">
    <property type="nucleotide sequence ID" value="NZ_FWXT01000002.1"/>
</dbReference>
<sequence>MKSKDIVLTFIHALNREDFATAKKYLDDDMSFEGVLGSRKGAGVYIEDMKKMKFKYEVQKAVADENDVAMLYSIDMGGTSILTAGWYGVSNGKIMTIKVIFDPRPVLK</sequence>
<dbReference type="STRING" id="151894.SAMN04488524_3336"/>
<dbReference type="Gene3D" id="3.10.450.50">
    <property type="match status" value="1"/>
</dbReference>
<dbReference type="Proteomes" id="UP000192756">
    <property type="component" value="Unassembled WGS sequence"/>
</dbReference>
<proteinExistence type="predicted"/>
<dbReference type="OrthoDB" id="795653at2"/>
<gene>
    <name evidence="2" type="ORF">SAMN04488524_3336</name>
</gene>
<protein>
    <submittedName>
        <fullName evidence="2">SnoaL-like domain-containing protein</fullName>
    </submittedName>
</protein>
<dbReference type="EMBL" id="FWXT01000002">
    <property type="protein sequence ID" value="SMC89534.1"/>
    <property type="molecule type" value="Genomic_DNA"/>
</dbReference>
<evidence type="ECO:0000259" key="1">
    <source>
        <dbReference type="Pfam" id="PF12680"/>
    </source>
</evidence>
<name>A0A1W2CXB3_9SPHI</name>
<evidence type="ECO:0000313" key="3">
    <source>
        <dbReference type="Proteomes" id="UP000192756"/>
    </source>
</evidence>